<evidence type="ECO:0000313" key="1">
    <source>
        <dbReference type="EMBL" id="MBC2594271.1"/>
    </source>
</evidence>
<keyword evidence="2" id="KW-1185">Reference proteome</keyword>
<dbReference type="RefSeq" id="WP_185675252.1">
    <property type="nucleotide sequence ID" value="NZ_JACHVB010000020.1"/>
</dbReference>
<evidence type="ECO:0000313" key="2">
    <source>
        <dbReference type="Proteomes" id="UP000546464"/>
    </source>
</evidence>
<dbReference type="InterPro" id="IPR029062">
    <property type="entry name" value="Class_I_gatase-like"/>
</dbReference>
<gene>
    <name evidence="1" type="ORF">H5P28_08355</name>
</gene>
<protein>
    <recommendedName>
        <fullName evidence="3">Beta-galactosidase trimerisation domain-containing protein</fullName>
    </recommendedName>
</protein>
<dbReference type="CDD" id="cd03143">
    <property type="entry name" value="A4_beta-galactosidase_middle_domain"/>
    <property type="match status" value="1"/>
</dbReference>
<feature type="non-terminal residue" evidence="1">
    <location>
        <position position="1"/>
    </location>
</feature>
<dbReference type="EMBL" id="JACHVB010000020">
    <property type="protein sequence ID" value="MBC2594271.1"/>
    <property type="molecule type" value="Genomic_DNA"/>
</dbReference>
<evidence type="ECO:0008006" key="3">
    <source>
        <dbReference type="Google" id="ProtNLM"/>
    </source>
</evidence>
<dbReference type="Gene3D" id="3.40.50.880">
    <property type="match status" value="1"/>
</dbReference>
<comment type="caution">
    <text evidence="1">The sequence shown here is derived from an EMBL/GenBank/DDBJ whole genome shotgun (WGS) entry which is preliminary data.</text>
</comment>
<dbReference type="Gene3D" id="3.20.20.80">
    <property type="entry name" value="Glycosidases"/>
    <property type="match status" value="1"/>
</dbReference>
<name>A0A842HG90_9BACT</name>
<accession>A0A842HG90</accession>
<organism evidence="1 2">
    <name type="scientific">Ruficoccus amylovorans</name>
    <dbReference type="NCBI Taxonomy" id="1804625"/>
    <lineage>
        <taxon>Bacteria</taxon>
        <taxon>Pseudomonadati</taxon>
        <taxon>Verrucomicrobiota</taxon>
        <taxon>Opitutia</taxon>
        <taxon>Puniceicoccales</taxon>
        <taxon>Cerasicoccaceae</taxon>
        <taxon>Ruficoccus</taxon>
    </lineage>
</organism>
<dbReference type="Proteomes" id="UP000546464">
    <property type="component" value="Unassembled WGS sequence"/>
</dbReference>
<proteinExistence type="predicted"/>
<dbReference type="AlphaFoldDB" id="A0A842HG90"/>
<reference evidence="1 2" key="1">
    <citation type="submission" date="2020-07" db="EMBL/GenBank/DDBJ databases">
        <authorList>
            <person name="Feng X."/>
        </authorList>
    </citation>
    <scope>NUCLEOTIDE SEQUENCE [LARGE SCALE GENOMIC DNA]</scope>
    <source>
        <strain evidence="1 2">JCM31066</strain>
    </source>
</reference>
<sequence>DWAEFWAWTVNDFLVENMRALKAGGVQAPVTTNAVVGHCINNYLFNAADTGLFAWTTSDGLDALGIDFYVLDFLQAYMGILRGAANGREFFIHETNYLDPQAGQFVAMYCFAFGASGTSFWLFGDVHDVPARGSEKIFEVIRAMDDEDLQHASSPVSDGVALWYSLDTLYLNDALSGSPESYLQEVQVGVAALTRLQRLYDVYADRQLREGVPAQVQVLFAPGVVAVDDRALASAKDFVQRGGTLLVPPDFARYDRYGRTRSQADLAWLKNNPHVQRFDAEALRVLRKGMTVKSAAWPFNWAALALSPALKDIGEKLAAADAPRVRYLSAEGELSPRQAALRESEEFLYVFVDPWSSDVTVELDGSYSQARELFSGARLPVTEGAGKSRIHIDQGPALLKLPRTR</sequence>